<reference evidence="3 4" key="1">
    <citation type="submission" date="2021-07" db="EMBL/GenBank/DDBJ databases">
        <title>Karlodiniumbacter phycospheric gen. nov., sp. nov., a phycosphere bacterium isolated from karlodinium veneficum.</title>
        <authorList>
            <person name="Peng Y."/>
            <person name="Jiang L."/>
            <person name="Lee J."/>
        </authorList>
    </citation>
    <scope>NUCLEOTIDE SEQUENCE</scope>
    <source>
        <strain evidence="3 4">N5</strain>
    </source>
</reference>
<name>A0A975TZ06_9RHOB</name>
<dbReference type="Proteomes" id="UP000693972">
    <property type="component" value="Unassembled WGS sequence"/>
</dbReference>
<dbReference type="EMBL" id="JAIMBW010000001">
    <property type="protein sequence ID" value="MBY4892542.1"/>
    <property type="molecule type" value="Genomic_DNA"/>
</dbReference>
<dbReference type="Pfam" id="PF20569">
    <property type="entry name" value="DUF6778"/>
    <property type="match status" value="1"/>
</dbReference>
<keyword evidence="4" id="KW-1185">Reference proteome</keyword>
<protein>
    <recommendedName>
        <fullName evidence="5">Lipoprotein</fullName>
    </recommendedName>
</protein>
<evidence type="ECO:0000313" key="3">
    <source>
        <dbReference type="EMBL" id="QXL89284.1"/>
    </source>
</evidence>
<dbReference type="InterPro" id="IPR046705">
    <property type="entry name" value="DUF6778"/>
</dbReference>
<gene>
    <name evidence="2" type="ORF">KUL25_07170</name>
    <name evidence="3" type="ORF">KUL25_07175</name>
</gene>
<dbReference type="RefSeq" id="WP_257892327.1">
    <property type="nucleotide sequence ID" value="NZ_JAIMBW010000001.1"/>
</dbReference>
<sequence>MMTSRFIPALILGAALAVSGCVGTTDVSRDIGADVLPVAAPTEFLDWDVVGVEVDVPRTLTSSEANTIKPRADIVWREDPLGDRHAQVDELMTAALAPAFEAVNGTIPVMIYIEVTRFHAQTQRVRYSNIPSEQEIEFNLTATHAETGELLSGPTHVDLTFMALGGDDAIAADSAGITQRARITERLVRWVNQEFVGPAADTLLVASN</sequence>
<accession>A0A975TZ06</accession>
<evidence type="ECO:0000256" key="1">
    <source>
        <dbReference type="SAM" id="SignalP"/>
    </source>
</evidence>
<evidence type="ECO:0000313" key="4">
    <source>
        <dbReference type="Proteomes" id="UP000693972"/>
    </source>
</evidence>
<dbReference type="EMBL" id="CP078073">
    <property type="protein sequence ID" value="QXL89284.1"/>
    <property type="molecule type" value="Genomic_DNA"/>
</dbReference>
<evidence type="ECO:0000313" key="2">
    <source>
        <dbReference type="EMBL" id="MBY4892542.1"/>
    </source>
</evidence>
<dbReference type="PROSITE" id="PS51257">
    <property type="entry name" value="PROKAR_LIPOPROTEIN"/>
    <property type="match status" value="1"/>
</dbReference>
<evidence type="ECO:0008006" key="5">
    <source>
        <dbReference type="Google" id="ProtNLM"/>
    </source>
</evidence>
<keyword evidence="1" id="KW-0732">Signal</keyword>
<organism evidence="3">
    <name type="scientific">Gymnodinialimonas phycosphaerae</name>
    <dbReference type="NCBI Taxonomy" id="2841589"/>
    <lineage>
        <taxon>Bacteria</taxon>
        <taxon>Pseudomonadati</taxon>
        <taxon>Pseudomonadota</taxon>
        <taxon>Alphaproteobacteria</taxon>
        <taxon>Rhodobacterales</taxon>
        <taxon>Paracoccaceae</taxon>
        <taxon>Gymnodinialimonas</taxon>
    </lineage>
</organism>
<feature type="signal peptide" evidence="1">
    <location>
        <begin position="1"/>
        <end position="20"/>
    </location>
</feature>
<dbReference type="AlphaFoldDB" id="A0A975TZ06"/>
<feature type="chain" id="PRO_5037977214" description="Lipoprotein" evidence="1">
    <location>
        <begin position="21"/>
        <end position="208"/>
    </location>
</feature>
<proteinExistence type="predicted"/>